<name>A0A7J0CG36_9ACTN</name>
<dbReference type="EMBL" id="BLWC01000002">
    <property type="protein sequence ID" value="GFN01432.1"/>
    <property type="molecule type" value="Genomic_DNA"/>
</dbReference>
<organism evidence="3 4">
    <name type="scientific">Streptomyces fulvorobeus</name>
    <dbReference type="NCBI Taxonomy" id="284028"/>
    <lineage>
        <taxon>Bacteria</taxon>
        <taxon>Bacillati</taxon>
        <taxon>Actinomycetota</taxon>
        <taxon>Actinomycetes</taxon>
        <taxon>Kitasatosporales</taxon>
        <taxon>Streptomycetaceae</taxon>
        <taxon>Streptomyces</taxon>
    </lineage>
</organism>
<protein>
    <submittedName>
        <fullName evidence="3">Uncharacterized protein</fullName>
    </submittedName>
</protein>
<comment type="caution">
    <text evidence="3">The sequence shown here is derived from an EMBL/GenBank/DDBJ whole genome shotgun (WGS) entry which is preliminary data.</text>
</comment>
<evidence type="ECO:0000313" key="4">
    <source>
        <dbReference type="Proteomes" id="UP000498980"/>
    </source>
</evidence>
<keyword evidence="2" id="KW-0472">Membrane</keyword>
<dbReference type="Proteomes" id="UP000498980">
    <property type="component" value="Unassembled WGS sequence"/>
</dbReference>
<keyword evidence="4" id="KW-1185">Reference proteome</keyword>
<dbReference type="AlphaFoldDB" id="A0A7J0CG36"/>
<keyword evidence="2" id="KW-0812">Transmembrane</keyword>
<proteinExistence type="predicted"/>
<evidence type="ECO:0000256" key="1">
    <source>
        <dbReference type="SAM" id="MobiDB-lite"/>
    </source>
</evidence>
<feature type="region of interest" description="Disordered" evidence="1">
    <location>
        <begin position="1"/>
        <end position="31"/>
    </location>
</feature>
<keyword evidence="2" id="KW-1133">Transmembrane helix</keyword>
<gene>
    <name evidence="3" type="ORF">Sfulv_62420</name>
</gene>
<evidence type="ECO:0000256" key="2">
    <source>
        <dbReference type="SAM" id="Phobius"/>
    </source>
</evidence>
<evidence type="ECO:0000313" key="3">
    <source>
        <dbReference type="EMBL" id="GFN01432.1"/>
    </source>
</evidence>
<reference evidence="3 4" key="1">
    <citation type="submission" date="2020-05" db="EMBL/GenBank/DDBJ databases">
        <title>Whole genome shotgun sequence of Streptomyces fulvorobeus NBRC 15897.</title>
        <authorList>
            <person name="Komaki H."/>
            <person name="Tamura T."/>
        </authorList>
    </citation>
    <scope>NUCLEOTIDE SEQUENCE [LARGE SCALE GENOMIC DNA]</scope>
    <source>
        <strain evidence="3 4">NBRC 15897</strain>
    </source>
</reference>
<accession>A0A7J0CG36</accession>
<sequence>MTQQREPGQTAAEAGTGAHEVTPGCTQAPHRPHTSWPLLEVMDRPQHFTGSVLMLVFLSLSATMGSPFPVGMGSGATGFLGSWAVAPR</sequence>
<feature type="transmembrane region" description="Helical" evidence="2">
    <location>
        <begin position="52"/>
        <end position="70"/>
    </location>
</feature>